<dbReference type="Proteomes" id="UP001230051">
    <property type="component" value="Unassembled WGS sequence"/>
</dbReference>
<evidence type="ECO:0000313" key="5">
    <source>
        <dbReference type="Proteomes" id="UP001230051"/>
    </source>
</evidence>
<accession>A0AAD8FPY0</accession>
<evidence type="ECO:0000313" key="1">
    <source>
        <dbReference type="EMBL" id="KAK1142898.1"/>
    </source>
</evidence>
<evidence type="ECO:0000313" key="3">
    <source>
        <dbReference type="EMBL" id="KAK1146616.1"/>
    </source>
</evidence>
<reference evidence="1" key="1">
    <citation type="submission" date="2022-02" db="EMBL/GenBank/DDBJ databases">
        <title>Atlantic sturgeon de novo genome assembly.</title>
        <authorList>
            <person name="Stock M."/>
            <person name="Klopp C."/>
            <person name="Guiguen Y."/>
            <person name="Cabau C."/>
            <person name="Parinello H."/>
            <person name="Santidrian Yebra-Pimentel E."/>
            <person name="Kuhl H."/>
            <person name="Dirks R.P."/>
            <person name="Guessner J."/>
            <person name="Wuertz S."/>
            <person name="Du K."/>
            <person name="Schartl M."/>
        </authorList>
    </citation>
    <scope>NUCLEOTIDE SEQUENCE</scope>
    <source>
        <strain evidence="1">STURGEONOMICS-FGT-2020</strain>
        <tissue evidence="1">Whole blood</tissue>
    </source>
</reference>
<evidence type="ECO:0000313" key="2">
    <source>
        <dbReference type="EMBL" id="KAK1142989.1"/>
    </source>
</evidence>
<gene>
    <name evidence="4" type="ORF">AOXY_G11026</name>
    <name evidence="3" type="ORF">AOXY_G35776</name>
    <name evidence="2" type="ORF">AOXY_G36814</name>
    <name evidence="1" type="ORF">AOXY_G36829</name>
</gene>
<dbReference type="EMBL" id="JAGXEW010000122">
    <property type="protein sequence ID" value="KAK1146616.1"/>
    <property type="molecule type" value="Genomic_DNA"/>
</dbReference>
<keyword evidence="5" id="KW-1185">Reference proteome</keyword>
<dbReference type="AlphaFoldDB" id="A0AAD8FPY0"/>
<comment type="caution">
    <text evidence="1">The sequence shown here is derived from an EMBL/GenBank/DDBJ whole genome shotgun (WGS) entry which is preliminary data.</text>
</comment>
<sequence>MDHYFYNIYYQMAPGKLGQALMSCRTGINVTVPTEESLPSVFCGKSGMMIKLPKGSLNAVKVRDGFGKAIPVRSISKNCNYQLFQMKTGHIILIASFQSCQIAFVDGCFALSLQFQHAGHGMGEVSALCYAGGKPKPTSQPETPTTREVTSSTLSTVIPVDVSATICNKDGMSVVLPRGPWWGIRVKDLSGKEIIVTSVVAERCHYELSLHLEKRIFTTTYTGCFVEQLASTFQATLEHFFVVTWWL</sequence>
<dbReference type="EMBL" id="JAGXEW010000009">
    <property type="protein sequence ID" value="KAK1168148.1"/>
    <property type="molecule type" value="Genomic_DNA"/>
</dbReference>
<organism evidence="1 5">
    <name type="scientific">Acipenser oxyrinchus oxyrinchus</name>
    <dbReference type="NCBI Taxonomy" id="40147"/>
    <lineage>
        <taxon>Eukaryota</taxon>
        <taxon>Metazoa</taxon>
        <taxon>Chordata</taxon>
        <taxon>Craniata</taxon>
        <taxon>Vertebrata</taxon>
        <taxon>Euteleostomi</taxon>
        <taxon>Actinopterygii</taxon>
        <taxon>Chondrostei</taxon>
        <taxon>Acipenseriformes</taxon>
        <taxon>Acipenseridae</taxon>
        <taxon>Acipenser</taxon>
    </lineage>
</organism>
<dbReference type="EMBL" id="JAGXEW010000249">
    <property type="protein sequence ID" value="KAK1142989.1"/>
    <property type="molecule type" value="Genomic_DNA"/>
</dbReference>
<proteinExistence type="predicted"/>
<feature type="non-terminal residue" evidence="1">
    <location>
        <position position="1"/>
    </location>
</feature>
<dbReference type="EMBL" id="JAGXEW010000252">
    <property type="protein sequence ID" value="KAK1142898.1"/>
    <property type="molecule type" value="Genomic_DNA"/>
</dbReference>
<name>A0AAD8FPY0_ACIOX</name>
<evidence type="ECO:0000313" key="4">
    <source>
        <dbReference type="EMBL" id="KAK1168148.1"/>
    </source>
</evidence>
<protein>
    <submittedName>
        <fullName evidence="1">Uncharacterized protein</fullName>
    </submittedName>
</protein>